<dbReference type="Proteomes" id="UP000614350">
    <property type="component" value="Unassembled WGS sequence"/>
</dbReference>
<protein>
    <submittedName>
        <fullName evidence="2">Uncharacterized protein</fullName>
    </submittedName>
</protein>
<proteinExistence type="predicted"/>
<evidence type="ECO:0000313" key="3">
    <source>
        <dbReference type="Proteomes" id="UP000614350"/>
    </source>
</evidence>
<name>A0A834NC44_VESVU</name>
<dbReference type="EMBL" id="JACSEA010000003">
    <property type="protein sequence ID" value="KAF7404580.1"/>
    <property type="molecule type" value="Genomic_DNA"/>
</dbReference>
<comment type="caution">
    <text evidence="2">The sequence shown here is derived from an EMBL/GenBank/DDBJ whole genome shotgun (WGS) entry which is preliminary data.</text>
</comment>
<evidence type="ECO:0000256" key="1">
    <source>
        <dbReference type="SAM" id="MobiDB-lite"/>
    </source>
</evidence>
<dbReference type="AlphaFoldDB" id="A0A834NC44"/>
<sequence length="102" mass="11127">MDLAGLRGGGDTGDGSNAGGSQRDEEIHDGISKGSKVVTERRRDIGSGDIMKMFLHTGLQNKTNNVVEISSALYGFTTYYDNKLFNNFVKVIVTSLDHQKCK</sequence>
<gene>
    <name evidence="2" type="ORF">HZH66_003486</name>
</gene>
<reference evidence="2" key="1">
    <citation type="journal article" date="2020" name="G3 (Bethesda)">
        <title>High-Quality Assemblies for Three Invasive Social Wasps from the &lt;i&gt;Vespula&lt;/i&gt; Genus.</title>
        <authorList>
            <person name="Harrop T.W.R."/>
            <person name="Guhlin J."/>
            <person name="McLaughlin G.M."/>
            <person name="Permina E."/>
            <person name="Stockwell P."/>
            <person name="Gilligan J."/>
            <person name="Le Lec M.F."/>
            <person name="Gruber M.A.M."/>
            <person name="Quinn O."/>
            <person name="Lovegrove M."/>
            <person name="Duncan E.J."/>
            <person name="Remnant E.J."/>
            <person name="Van Eeckhoven J."/>
            <person name="Graham B."/>
            <person name="Knapp R.A."/>
            <person name="Langford K.W."/>
            <person name="Kronenberg Z."/>
            <person name="Press M.O."/>
            <person name="Eacker S.M."/>
            <person name="Wilson-Rankin E.E."/>
            <person name="Purcell J."/>
            <person name="Lester P.J."/>
            <person name="Dearden P.K."/>
        </authorList>
    </citation>
    <scope>NUCLEOTIDE SEQUENCE</scope>
    <source>
        <strain evidence="2">Marl-1</strain>
    </source>
</reference>
<organism evidence="2 3">
    <name type="scientific">Vespula vulgaris</name>
    <name type="common">Yellow jacket</name>
    <name type="synonym">Wasp</name>
    <dbReference type="NCBI Taxonomy" id="7454"/>
    <lineage>
        <taxon>Eukaryota</taxon>
        <taxon>Metazoa</taxon>
        <taxon>Ecdysozoa</taxon>
        <taxon>Arthropoda</taxon>
        <taxon>Hexapoda</taxon>
        <taxon>Insecta</taxon>
        <taxon>Pterygota</taxon>
        <taxon>Neoptera</taxon>
        <taxon>Endopterygota</taxon>
        <taxon>Hymenoptera</taxon>
        <taxon>Apocrita</taxon>
        <taxon>Aculeata</taxon>
        <taxon>Vespoidea</taxon>
        <taxon>Vespidae</taxon>
        <taxon>Vespinae</taxon>
        <taxon>Vespula</taxon>
    </lineage>
</organism>
<feature type="compositionally biased region" description="Gly residues" evidence="1">
    <location>
        <begin position="1"/>
        <end position="18"/>
    </location>
</feature>
<feature type="compositionally biased region" description="Basic and acidic residues" evidence="1">
    <location>
        <begin position="22"/>
        <end position="31"/>
    </location>
</feature>
<evidence type="ECO:0000313" key="2">
    <source>
        <dbReference type="EMBL" id="KAF7404580.1"/>
    </source>
</evidence>
<feature type="region of interest" description="Disordered" evidence="1">
    <location>
        <begin position="1"/>
        <end position="40"/>
    </location>
</feature>
<keyword evidence="3" id="KW-1185">Reference proteome</keyword>
<accession>A0A834NC44</accession>